<dbReference type="AlphaFoldDB" id="A0A5C6ZB92"/>
<dbReference type="EMBL" id="VORO01000036">
    <property type="protein sequence ID" value="TXD86854.1"/>
    <property type="molecule type" value="Genomic_DNA"/>
</dbReference>
<evidence type="ECO:0000313" key="2">
    <source>
        <dbReference type="Proteomes" id="UP000321578"/>
    </source>
</evidence>
<dbReference type="InterPro" id="IPR014942">
    <property type="entry name" value="AbiEii"/>
</dbReference>
<organism evidence="1 2">
    <name type="scientific">Subsaximicrobium wynnwilliamsii</name>
    <dbReference type="NCBI Taxonomy" id="291179"/>
    <lineage>
        <taxon>Bacteria</taxon>
        <taxon>Pseudomonadati</taxon>
        <taxon>Bacteroidota</taxon>
        <taxon>Flavobacteriia</taxon>
        <taxon>Flavobacteriales</taxon>
        <taxon>Flavobacteriaceae</taxon>
        <taxon>Subsaximicrobium</taxon>
    </lineage>
</organism>
<keyword evidence="1" id="KW-0808">Transferase</keyword>
<accession>A0A5C6ZB92</accession>
<reference evidence="1 2" key="1">
    <citation type="submission" date="2019-08" db="EMBL/GenBank/DDBJ databases">
        <title>Genomes of Subsaximicrobium wynnwilliamsii strains.</title>
        <authorList>
            <person name="Bowman J.P."/>
        </authorList>
    </citation>
    <scope>NUCLEOTIDE SEQUENCE [LARGE SCALE GENOMIC DNA]</scope>
    <source>
        <strain evidence="1 2">2-80-2</strain>
    </source>
</reference>
<protein>
    <submittedName>
        <fullName evidence="1">Nucleotidyl transferase AbiEii/AbiGii toxin family protein</fullName>
    </submittedName>
</protein>
<proteinExistence type="predicted"/>
<dbReference type="RefSeq" id="WP_147088306.1">
    <property type="nucleotide sequence ID" value="NZ_VORM01000037.1"/>
</dbReference>
<comment type="caution">
    <text evidence="1">The sequence shown here is derived from an EMBL/GenBank/DDBJ whole genome shotgun (WGS) entry which is preliminary data.</text>
</comment>
<dbReference type="Gene3D" id="3.10.450.620">
    <property type="entry name" value="JHP933, nucleotidyltransferase-like core domain"/>
    <property type="match status" value="1"/>
</dbReference>
<dbReference type="OrthoDB" id="9780929at2"/>
<dbReference type="Pfam" id="PF08843">
    <property type="entry name" value="AbiEii"/>
    <property type="match status" value="1"/>
</dbReference>
<dbReference type="GO" id="GO:0016740">
    <property type="term" value="F:transferase activity"/>
    <property type="evidence" value="ECO:0007669"/>
    <property type="project" value="UniProtKB-KW"/>
</dbReference>
<name>A0A5C6ZB92_9FLAO</name>
<sequence>MKLHENKELFQDAITATSQQKGIPEIYIEKDYWVTLALHSIFNNEIGKETVFKGGTALSKCNQLIDRFSEDIDLVVLRKDGETNNQLKSKLKKISKCVSKVIPEIEIDGITHKMGMIRKTAHSYEKSFDGDFEHVRDTIILESTWLGHFEQYTKGTVSSYIYEMMLKAYQQDIIVQYGMHPFEVLVLSTERTLCEKLMSLVRFSQTEQPITDLRNKIRHTYDIHMMLKDDELNSFFNSKAFDVMLLKVANEDVISFKNNNSWLSNHPINTILFSETENTWNQIKDTYETSFKELVFGEFPSENEIMNTLKLVAERLKTIEWNIETKD</sequence>
<keyword evidence="2" id="KW-1185">Reference proteome</keyword>
<evidence type="ECO:0000313" key="1">
    <source>
        <dbReference type="EMBL" id="TXD86854.1"/>
    </source>
</evidence>
<gene>
    <name evidence="1" type="ORF">ESY86_19050</name>
</gene>
<dbReference type="Proteomes" id="UP000321578">
    <property type="component" value="Unassembled WGS sequence"/>
</dbReference>